<evidence type="ECO:0000313" key="7">
    <source>
        <dbReference type="EMBL" id="MBD9358547.1"/>
    </source>
</evidence>
<dbReference type="PANTHER" id="PTHR43133:SF63">
    <property type="entry name" value="RNA POLYMERASE SIGMA FACTOR FECI-RELATED"/>
    <property type="match status" value="1"/>
</dbReference>
<sequence>MTSKGLTDNYIISQLYSDHHDWLLHWIERKVSCRLQAEDHAHDTFVRVIASKQAPNLKAPRAFLTTIANGLLINHWRRSDIEQAYLERIAAFPEEFVLSPEENAIILEVLREIDELLNQLPAKVRQAFFLAHFEDLTDAEIAQQMGVSDRMVRKYVAQAMLQCLSADL</sequence>
<feature type="domain" description="RNA polymerase sigma-70 region 2" evidence="5">
    <location>
        <begin position="15"/>
        <end position="79"/>
    </location>
</feature>
<evidence type="ECO:0000256" key="1">
    <source>
        <dbReference type="ARBA" id="ARBA00010641"/>
    </source>
</evidence>
<evidence type="ECO:0000259" key="5">
    <source>
        <dbReference type="Pfam" id="PF04542"/>
    </source>
</evidence>
<dbReference type="InterPro" id="IPR007627">
    <property type="entry name" value="RNA_pol_sigma70_r2"/>
</dbReference>
<name>A0ABR9D5Y9_9GAMM</name>
<comment type="similarity">
    <text evidence="1">Belongs to the sigma-70 factor family. ECF subfamily.</text>
</comment>
<dbReference type="InterPro" id="IPR014284">
    <property type="entry name" value="RNA_pol_sigma-70_dom"/>
</dbReference>
<dbReference type="InterPro" id="IPR039425">
    <property type="entry name" value="RNA_pol_sigma-70-like"/>
</dbReference>
<dbReference type="InterPro" id="IPR013324">
    <property type="entry name" value="RNA_pol_sigma_r3/r4-like"/>
</dbReference>
<keyword evidence="3" id="KW-0731">Sigma factor</keyword>
<evidence type="ECO:0000256" key="2">
    <source>
        <dbReference type="ARBA" id="ARBA00023015"/>
    </source>
</evidence>
<reference evidence="7 8" key="1">
    <citation type="submission" date="2020-09" db="EMBL/GenBank/DDBJ databases">
        <title>Methylomonas albis sp. nov. and Methylomonas fluvii sp. nov.: Two cold-adapted methanotrophs from the River Elbe and an amended description of Methylovulum psychrotolerans strain Eb1.</title>
        <authorList>
            <person name="Bussmann I.K."/>
            <person name="Klings K.-W."/>
            <person name="Warnstedt J."/>
            <person name="Hoppert M."/>
            <person name="Saborowski A."/>
            <person name="Horn F."/>
            <person name="Liebner S."/>
        </authorList>
    </citation>
    <scope>NUCLEOTIDE SEQUENCE [LARGE SCALE GENOMIC DNA]</scope>
    <source>
        <strain evidence="7 8">EbA</strain>
    </source>
</reference>
<comment type="caution">
    <text evidence="7">The sequence shown here is derived from an EMBL/GenBank/DDBJ whole genome shotgun (WGS) entry which is preliminary data.</text>
</comment>
<dbReference type="CDD" id="cd06171">
    <property type="entry name" value="Sigma70_r4"/>
    <property type="match status" value="1"/>
</dbReference>
<dbReference type="RefSeq" id="WP_192376775.1">
    <property type="nucleotide sequence ID" value="NZ_CAJHIV010000001.1"/>
</dbReference>
<dbReference type="EMBL" id="JACXSS010000001">
    <property type="protein sequence ID" value="MBD9358547.1"/>
    <property type="molecule type" value="Genomic_DNA"/>
</dbReference>
<dbReference type="Gene3D" id="1.10.10.10">
    <property type="entry name" value="Winged helix-like DNA-binding domain superfamily/Winged helix DNA-binding domain"/>
    <property type="match status" value="1"/>
</dbReference>
<gene>
    <name evidence="7" type="ORF">IE877_22155</name>
</gene>
<dbReference type="InterPro" id="IPR036388">
    <property type="entry name" value="WH-like_DNA-bd_sf"/>
</dbReference>
<dbReference type="SUPFAM" id="SSF88659">
    <property type="entry name" value="Sigma3 and sigma4 domains of RNA polymerase sigma factors"/>
    <property type="match status" value="1"/>
</dbReference>
<organism evidence="7 8">
    <name type="scientific">Methylomonas albis</name>
    <dbReference type="NCBI Taxonomy" id="1854563"/>
    <lineage>
        <taxon>Bacteria</taxon>
        <taxon>Pseudomonadati</taxon>
        <taxon>Pseudomonadota</taxon>
        <taxon>Gammaproteobacteria</taxon>
        <taxon>Methylococcales</taxon>
        <taxon>Methylococcaceae</taxon>
        <taxon>Methylomonas</taxon>
    </lineage>
</organism>
<keyword evidence="2" id="KW-0805">Transcription regulation</keyword>
<dbReference type="Gene3D" id="1.10.1740.10">
    <property type="match status" value="1"/>
</dbReference>
<evidence type="ECO:0000256" key="4">
    <source>
        <dbReference type="ARBA" id="ARBA00023163"/>
    </source>
</evidence>
<dbReference type="SUPFAM" id="SSF88946">
    <property type="entry name" value="Sigma2 domain of RNA polymerase sigma factors"/>
    <property type="match status" value="1"/>
</dbReference>
<dbReference type="Proteomes" id="UP000652176">
    <property type="component" value="Unassembled WGS sequence"/>
</dbReference>
<keyword evidence="8" id="KW-1185">Reference proteome</keyword>
<dbReference type="Pfam" id="PF04542">
    <property type="entry name" value="Sigma70_r2"/>
    <property type="match status" value="1"/>
</dbReference>
<protein>
    <submittedName>
        <fullName evidence="7">Sigma-70 family RNA polymerase sigma factor</fullName>
    </submittedName>
</protein>
<dbReference type="Pfam" id="PF08281">
    <property type="entry name" value="Sigma70_r4_2"/>
    <property type="match status" value="1"/>
</dbReference>
<evidence type="ECO:0000259" key="6">
    <source>
        <dbReference type="Pfam" id="PF08281"/>
    </source>
</evidence>
<dbReference type="InterPro" id="IPR013249">
    <property type="entry name" value="RNA_pol_sigma70_r4_t2"/>
</dbReference>
<proteinExistence type="inferred from homology"/>
<dbReference type="PANTHER" id="PTHR43133">
    <property type="entry name" value="RNA POLYMERASE ECF-TYPE SIGMA FACTO"/>
    <property type="match status" value="1"/>
</dbReference>
<dbReference type="InterPro" id="IPR013325">
    <property type="entry name" value="RNA_pol_sigma_r2"/>
</dbReference>
<feature type="domain" description="RNA polymerase sigma factor 70 region 4 type 2" evidence="6">
    <location>
        <begin position="111"/>
        <end position="163"/>
    </location>
</feature>
<keyword evidence="4" id="KW-0804">Transcription</keyword>
<dbReference type="NCBIfam" id="TIGR02937">
    <property type="entry name" value="sigma70-ECF"/>
    <property type="match status" value="1"/>
</dbReference>
<accession>A0ABR9D5Y9</accession>
<evidence type="ECO:0000313" key="8">
    <source>
        <dbReference type="Proteomes" id="UP000652176"/>
    </source>
</evidence>
<evidence type="ECO:0000256" key="3">
    <source>
        <dbReference type="ARBA" id="ARBA00023082"/>
    </source>
</evidence>